<evidence type="ECO:0000313" key="4">
    <source>
        <dbReference type="Proteomes" id="UP000619457"/>
    </source>
</evidence>
<evidence type="ECO:0000259" key="1">
    <source>
        <dbReference type="Pfam" id="PF06742"/>
    </source>
</evidence>
<dbReference type="PROSITE" id="PS51257">
    <property type="entry name" value="PROKAR_LIPOPROTEIN"/>
    <property type="match status" value="1"/>
</dbReference>
<dbReference type="PANTHER" id="PTHR36509">
    <property type="entry name" value="BLL3101 PROTEIN"/>
    <property type="match status" value="1"/>
</dbReference>
<dbReference type="InterPro" id="IPR037049">
    <property type="entry name" value="DUF1214_C_sf"/>
</dbReference>
<dbReference type="Pfam" id="PF06863">
    <property type="entry name" value="DUF1254"/>
    <property type="match status" value="1"/>
</dbReference>
<protein>
    <recommendedName>
        <fullName evidence="5">DUF1254 domain-containing protein</fullName>
    </recommendedName>
</protein>
<reference evidence="3" key="2">
    <citation type="submission" date="2020-09" db="EMBL/GenBank/DDBJ databases">
        <authorList>
            <person name="Sun Q."/>
            <person name="Kim S."/>
        </authorList>
    </citation>
    <scope>NUCLEOTIDE SEQUENCE</scope>
    <source>
        <strain evidence="3">KCTC 12368</strain>
    </source>
</reference>
<dbReference type="InterPro" id="IPR010621">
    <property type="entry name" value="DUF1214"/>
</dbReference>
<dbReference type="SUPFAM" id="SSF160935">
    <property type="entry name" value="VPA0735-like"/>
    <property type="match status" value="1"/>
</dbReference>
<dbReference type="Gene3D" id="2.60.120.600">
    <property type="entry name" value="Domain of unknown function DUF1214, C-terminal domain"/>
    <property type="match status" value="1"/>
</dbReference>
<dbReference type="InterPro" id="IPR010679">
    <property type="entry name" value="DUF1254"/>
</dbReference>
<dbReference type="RefSeq" id="WP_018472226.1">
    <property type="nucleotide sequence ID" value="NZ_BMWX01000002.1"/>
</dbReference>
<name>A0A918UMU9_9BACT</name>
<evidence type="ECO:0000259" key="2">
    <source>
        <dbReference type="Pfam" id="PF06863"/>
    </source>
</evidence>
<dbReference type="Pfam" id="PF06742">
    <property type="entry name" value="DUF1214"/>
    <property type="match status" value="1"/>
</dbReference>
<gene>
    <name evidence="3" type="ORF">GCM10007049_12330</name>
</gene>
<organism evidence="3 4">
    <name type="scientific">Echinicola pacifica</name>
    <dbReference type="NCBI Taxonomy" id="346377"/>
    <lineage>
        <taxon>Bacteria</taxon>
        <taxon>Pseudomonadati</taxon>
        <taxon>Bacteroidota</taxon>
        <taxon>Cytophagia</taxon>
        <taxon>Cytophagales</taxon>
        <taxon>Cyclobacteriaceae</taxon>
        <taxon>Echinicola</taxon>
    </lineage>
</organism>
<sequence>MKTSYKVILALFFMGFFSCKSENSTTESTSSEHLETPSEEQIIESYIYSLSRFLVIRQENIDIAEENVDYNRIKFNEPGRAEFVNPNLDVAYLETWFAVDENNAVLLEIPKIEGRYYTAQIMDEWAEIIYNVNERNFPDHPYGKYVIALKGSNVEIPEGALRLDIPSKKAKMLARVELKKDKTAAIALQKAFKVSPLGNPIIAPAIAIPEFTNTELIRAEIFEEKLLREVFDSAPDSNPHGQKYQEEALEVAKFVSQSAENKEMVSKIIAEKAFPAFGNFLNTYGDKRGGWSSTREYLSIGEDIWFHALVNFGGIWWNSSSEVVYYTASVDSDEKVLDGDNVYIIHYAPEDLPSKHVNAFWSLTMLSTPEFRVIPNELQRYNLNSLMDFNYEKDGSLKLYLASELPAGAPKSNWLPSPKGQNFSLTNRFYVPKPEVLSGDYYVPPIQKQ</sequence>
<proteinExistence type="predicted"/>
<feature type="domain" description="DUF1254" evidence="2">
    <location>
        <begin position="77"/>
        <end position="196"/>
    </location>
</feature>
<dbReference type="AlphaFoldDB" id="A0A918UMU9"/>
<dbReference type="Proteomes" id="UP000619457">
    <property type="component" value="Unassembled WGS sequence"/>
</dbReference>
<dbReference type="EMBL" id="BMWX01000002">
    <property type="protein sequence ID" value="GGZ21221.1"/>
    <property type="molecule type" value="Genomic_DNA"/>
</dbReference>
<feature type="domain" description="DUF1214" evidence="1">
    <location>
        <begin position="322"/>
        <end position="433"/>
    </location>
</feature>
<evidence type="ECO:0000313" key="3">
    <source>
        <dbReference type="EMBL" id="GGZ21221.1"/>
    </source>
</evidence>
<dbReference type="PANTHER" id="PTHR36509:SF2">
    <property type="entry name" value="BLL3101 PROTEIN"/>
    <property type="match status" value="1"/>
</dbReference>
<comment type="caution">
    <text evidence="3">The sequence shown here is derived from an EMBL/GenBank/DDBJ whole genome shotgun (WGS) entry which is preliminary data.</text>
</comment>
<reference evidence="3" key="1">
    <citation type="journal article" date="2014" name="Int. J. Syst. Evol. Microbiol.">
        <title>Complete genome sequence of Corynebacterium casei LMG S-19264T (=DSM 44701T), isolated from a smear-ripened cheese.</title>
        <authorList>
            <consortium name="US DOE Joint Genome Institute (JGI-PGF)"/>
            <person name="Walter F."/>
            <person name="Albersmeier A."/>
            <person name="Kalinowski J."/>
            <person name="Ruckert C."/>
        </authorList>
    </citation>
    <scope>NUCLEOTIDE SEQUENCE</scope>
    <source>
        <strain evidence="3">KCTC 12368</strain>
    </source>
</reference>
<evidence type="ECO:0008006" key="5">
    <source>
        <dbReference type="Google" id="ProtNLM"/>
    </source>
</evidence>
<dbReference type="InterPro" id="IPR037050">
    <property type="entry name" value="DUF1254_sf"/>
</dbReference>
<keyword evidence="4" id="KW-1185">Reference proteome</keyword>
<dbReference type="Gene3D" id="2.60.40.1610">
    <property type="entry name" value="Domain of unknown function DUF1254"/>
    <property type="match status" value="1"/>
</dbReference>
<accession>A0A918UMU9</accession>